<gene>
    <name evidence="1" type="ORF">FA13DRAFT_1345650</name>
</gene>
<sequence>MLQKCGHEPRLVLSGSMTRVGPCWSQHHKRHRRFSFLDAFVLARPGVQNDAMKHLKGSKFQKMLNILRRITATYAMRYDARRRCPTCMLYTSWTPTTLLLFFPWLGSGVNSSSAFWWRYAKLLGLVQHISPPISIWKERFHMIRVRTPVLQAVVYIRYPGLSRVSPYLHLISHSI</sequence>
<reference evidence="1 2" key="1">
    <citation type="journal article" date="2019" name="Nat. Ecol. Evol.">
        <title>Megaphylogeny resolves global patterns of mushroom evolution.</title>
        <authorList>
            <person name="Varga T."/>
            <person name="Krizsan K."/>
            <person name="Foldi C."/>
            <person name="Dima B."/>
            <person name="Sanchez-Garcia M."/>
            <person name="Sanchez-Ramirez S."/>
            <person name="Szollosi G.J."/>
            <person name="Szarkandi J.G."/>
            <person name="Papp V."/>
            <person name="Albert L."/>
            <person name="Andreopoulos W."/>
            <person name="Angelini C."/>
            <person name="Antonin V."/>
            <person name="Barry K.W."/>
            <person name="Bougher N.L."/>
            <person name="Buchanan P."/>
            <person name="Buyck B."/>
            <person name="Bense V."/>
            <person name="Catcheside P."/>
            <person name="Chovatia M."/>
            <person name="Cooper J."/>
            <person name="Damon W."/>
            <person name="Desjardin D."/>
            <person name="Finy P."/>
            <person name="Geml J."/>
            <person name="Haridas S."/>
            <person name="Hughes K."/>
            <person name="Justo A."/>
            <person name="Karasinski D."/>
            <person name="Kautmanova I."/>
            <person name="Kiss B."/>
            <person name="Kocsube S."/>
            <person name="Kotiranta H."/>
            <person name="LaButti K.M."/>
            <person name="Lechner B.E."/>
            <person name="Liimatainen K."/>
            <person name="Lipzen A."/>
            <person name="Lukacs Z."/>
            <person name="Mihaltcheva S."/>
            <person name="Morgado L.N."/>
            <person name="Niskanen T."/>
            <person name="Noordeloos M.E."/>
            <person name="Ohm R.A."/>
            <person name="Ortiz-Santana B."/>
            <person name="Ovrebo C."/>
            <person name="Racz N."/>
            <person name="Riley R."/>
            <person name="Savchenko A."/>
            <person name="Shiryaev A."/>
            <person name="Soop K."/>
            <person name="Spirin V."/>
            <person name="Szebenyi C."/>
            <person name="Tomsovsky M."/>
            <person name="Tulloss R.E."/>
            <person name="Uehling J."/>
            <person name="Grigoriev I.V."/>
            <person name="Vagvolgyi C."/>
            <person name="Papp T."/>
            <person name="Martin F.M."/>
            <person name="Miettinen O."/>
            <person name="Hibbett D.S."/>
            <person name="Nagy L.G."/>
        </authorList>
    </citation>
    <scope>NUCLEOTIDE SEQUENCE [LARGE SCALE GENOMIC DNA]</scope>
    <source>
        <strain evidence="1 2">FP101781</strain>
    </source>
</reference>
<dbReference type="EMBL" id="QPFP01000007">
    <property type="protein sequence ID" value="TEB35483.1"/>
    <property type="molecule type" value="Genomic_DNA"/>
</dbReference>
<dbReference type="AlphaFoldDB" id="A0A4Y7TMR1"/>
<comment type="caution">
    <text evidence="1">The sequence shown here is derived from an EMBL/GenBank/DDBJ whole genome shotgun (WGS) entry which is preliminary data.</text>
</comment>
<evidence type="ECO:0000313" key="2">
    <source>
        <dbReference type="Proteomes" id="UP000298030"/>
    </source>
</evidence>
<dbReference type="Proteomes" id="UP000298030">
    <property type="component" value="Unassembled WGS sequence"/>
</dbReference>
<keyword evidence="2" id="KW-1185">Reference proteome</keyword>
<accession>A0A4Y7TMR1</accession>
<protein>
    <submittedName>
        <fullName evidence="1">Uncharacterized protein</fullName>
    </submittedName>
</protein>
<organism evidence="1 2">
    <name type="scientific">Coprinellus micaceus</name>
    <name type="common">Glistening ink-cap mushroom</name>
    <name type="synonym">Coprinus micaceus</name>
    <dbReference type="NCBI Taxonomy" id="71717"/>
    <lineage>
        <taxon>Eukaryota</taxon>
        <taxon>Fungi</taxon>
        <taxon>Dikarya</taxon>
        <taxon>Basidiomycota</taxon>
        <taxon>Agaricomycotina</taxon>
        <taxon>Agaricomycetes</taxon>
        <taxon>Agaricomycetidae</taxon>
        <taxon>Agaricales</taxon>
        <taxon>Agaricineae</taxon>
        <taxon>Psathyrellaceae</taxon>
        <taxon>Coprinellus</taxon>
    </lineage>
</organism>
<name>A0A4Y7TMR1_COPMI</name>
<evidence type="ECO:0000313" key="1">
    <source>
        <dbReference type="EMBL" id="TEB35483.1"/>
    </source>
</evidence>
<proteinExistence type="predicted"/>